<protein>
    <submittedName>
        <fullName evidence="4">Uncharacterized protein</fullName>
    </submittedName>
</protein>
<feature type="region of interest" description="Disordered" evidence="1">
    <location>
        <begin position="311"/>
        <end position="333"/>
    </location>
</feature>
<dbReference type="Proteomes" id="UP000297245">
    <property type="component" value="Unassembled WGS sequence"/>
</dbReference>
<feature type="compositionally biased region" description="Basic residues" evidence="1">
    <location>
        <begin position="434"/>
        <end position="445"/>
    </location>
</feature>
<feature type="region of interest" description="Disordered" evidence="1">
    <location>
        <begin position="426"/>
        <end position="501"/>
    </location>
</feature>
<sequence>MRFIFRAWPRALVLLTLLPRALGDAVNRTIDDSLGDSVTQQIPTYFPEHGVWEDQTCSGCAIQPDRSLAFGGTWTAATYHADIGNVSISFNFHGTAVYIFFILANDQGPGITTLTECNFTLDGVVVGHFVHQPTTSLDLEYNATVFSQTGLPNKDHAFQISTTGVEDSVFVNFDYAIYTFENDSTLSTSTSASSENSGTSDPSPLASSSASSKQTTSTGAIVGGVVSGIVLSAMLVALLFWRRRQRSQKPNSNTTMVENLDGSAPGHSYVPDITVPDFVPNQTSSQQYPTSISSYLTSLYTRSRYAPTSMRVSSDFDNNENSNRQSQDYSSAYPTSYASSDLYSTLPSGQVVLGTIHQRQIGSVRSSITLPTTMTTMSTVSDMKTLLPLPLPTLPSSDSRAELRRMRQQELARQMEAIQREMKSLQHEAAGRHASVKRVATRRDHRGNEDDSDLGDEDEDVSKLKEQIRMMHQQITSLQGQLRSPWAQGLSNEPPPGYSPR</sequence>
<feature type="chain" id="PRO_5020984599" evidence="3">
    <location>
        <begin position="24"/>
        <end position="501"/>
    </location>
</feature>
<accession>A0A4S8MM79</accession>
<feature type="compositionally biased region" description="Acidic residues" evidence="1">
    <location>
        <begin position="450"/>
        <end position="460"/>
    </location>
</feature>
<feature type="signal peptide" evidence="3">
    <location>
        <begin position="1"/>
        <end position="23"/>
    </location>
</feature>
<evidence type="ECO:0000313" key="5">
    <source>
        <dbReference type="Proteomes" id="UP000297245"/>
    </source>
</evidence>
<feature type="transmembrane region" description="Helical" evidence="2">
    <location>
        <begin position="220"/>
        <end position="241"/>
    </location>
</feature>
<reference evidence="4 5" key="1">
    <citation type="journal article" date="2019" name="Nat. Ecol. Evol.">
        <title>Megaphylogeny resolves global patterns of mushroom evolution.</title>
        <authorList>
            <person name="Varga T."/>
            <person name="Krizsan K."/>
            <person name="Foldi C."/>
            <person name="Dima B."/>
            <person name="Sanchez-Garcia M."/>
            <person name="Sanchez-Ramirez S."/>
            <person name="Szollosi G.J."/>
            <person name="Szarkandi J.G."/>
            <person name="Papp V."/>
            <person name="Albert L."/>
            <person name="Andreopoulos W."/>
            <person name="Angelini C."/>
            <person name="Antonin V."/>
            <person name="Barry K.W."/>
            <person name="Bougher N.L."/>
            <person name="Buchanan P."/>
            <person name="Buyck B."/>
            <person name="Bense V."/>
            <person name="Catcheside P."/>
            <person name="Chovatia M."/>
            <person name="Cooper J."/>
            <person name="Damon W."/>
            <person name="Desjardin D."/>
            <person name="Finy P."/>
            <person name="Geml J."/>
            <person name="Haridas S."/>
            <person name="Hughes K."/>
            <person name="Justo A."/>
            <person name="Karasinski D."/>
            <person name="Kautmanova I."/>
            <person name="Kiss B."/>
            <person name="Kocsube S."/>
            <person name="Kotiranta H."/>
            <person name="LaButti K.M."/>
            <person name="Lechner B.E."/>
            <person name="Liimatainen K."/>
            <person name="Lipzen A."/>
            <person name="Lukacs Z."/>
            <person name="Mihaltcheva S."/>
            <person name="Morgado L.N."/>
            <person name="Niskanen T."/>
            <person name="Noordeloos M.E."/>
            <person name="Ohm R.A."/>
            <person name="Ortiz-Santana B."/>
            <person name="Ovrebo C."/>
            <person name="Racz N."/>
            <person name="Riley R."/>
            <person name="Savchenko A."/>
            <person name="Shiryaev A."/>
            <person name="Soop K."/>
            <person name="Spirin V."/>
            <person name="Szebenyi C."/>
            <person name="Tomsovsky M."/>
            <person name="Tulloss R.E."/>
            <person name="Uehling J."/>
            <person name="Grigoriev I.V."/>
            <person name="Vagvolgyi C."/>
            <person name="Papp T."/>
            <person name="Martin F.M."/>
            <person name="Miettinen O."/>
            <person name="Hibbett D.S."/>
            <person name="Nagy L.G."/>
        </authorList>
    </citation>
    <scope>NUCLEOTIDE SEQUENCE [LARGE SCALE GENOMIC DNA]</scope>
    <source>
        <strain evidence="4 5">CBS 962.96</strain>
    </source>
</reference>
<proteinExistence type="predicted"/>
<feature type="compositionally biased region" description="Polar residues" evidence="1">
    <location>
        <begin position="311"/>
        <end position="328"/>
    </location>
</feature>
<evidence type="ECO:0000256" key="1">
    <source>
        <dbReference type="SAM" id="MobiDB-lite"/>
    </source>
</evidence>
<dbReference type="AlphaFoldDB" id="A0A4S8MM79"/>
<feature type="region of interest" description="Disordered" evidence="1">
    <location>
        <begin position="186"/>
        <end position="215"/>
    </location>
</feature>
<gene>
    <name evidence="4" type="ORF">K435DRAFT_714971</name>
</gene>
<organism evidence="4 5">
    <name type="scientific">Dendrothele bispora (strain CBS 962.96)</name>
    <dbReference type="NCBI Taxonomy" id="1314807"/>
    <lineage>
        <taxon>Eukaryota</taxon>
        <taxon>Fungi</taxon>
        <taxon>Dikarya</taxon>
        <taxon>Basidiomycota</taxon>
        <taxon>Agaricomycotina</taxon>
        <taxon>Agaricomycetes</taxon>
        <taxon>Agaricomycetidae</taxon>
        <taxon>Agaricales</taxon>
        <taxon>Agaricales incertae sedis</taxon>
        <taxon>Dendrothele</taxon>
    </lineage>
</organism>
<evidence type="ECO:0000313" key="4">
    <source>
        <dbReference type="EMBL" id="THV03987.1"/>
    </source>
</evidence>
<dbReference type="CDD" id="cd12087">
    <property type="entry name" value="TM_EGFR-like"/>
    <property type="match status" value="1"/>
</dbReference>
<dbReference type="EMBL" id="ML179061">
    <property type="protein sequence ID" value="THV03987.1"/>
    <property type="molecule type" value="Genomic_DNA"/>
</dbReference>
<keyword evidence="3" id="KW-0732">Signal</keyword>
<evidence type="ECO:0000256" key="2">
    <source>
        <dbReference type="SAM" id="Phobius"/>
    </source>
</evidence>
<feature type="region of interest" description="Disordered" evidence="1">
    <location>
        <begin position="248"/>
        <end position="288"/>
    </location>
</feature>
<feature type="compositionally biased region" description="Polar residues" evidence="1">
    <location>
        <begin position="248"/>
        <end position="257"/>
    </location>
</feature>
<keyword evidence="2" id="KW-0472">Membrane</keyword>
<evidence type="ECO:0000256" key="3">
    <source>
        <dbReference type="SAM" id="SignalP"/>
    </source>
</evidence>
<name>A0A4S8MM79_DENBC</name>
<keyword evidence="2" id="KW-0812">Transmembrane</keyword>
<keyword evidence="5" id="KW-1185">Reference proteome</keyword>
<dbReference type="Gene3D" id="2.60.120.260">
    <property type="entry name" value="Galactose-binding domain-like"/>
    <property type="match status" value="1"/>
</dbReference>
<feature type="compositionally biased region" description="Polar residues" evidence="1">
    <location>
        <begin position="473"/>
        <end position="482"/>
    </location>
</feature>
<dbReference type="OrthoDB" id="2758521at2759"/>
<keyword evidence="2" id="KW-1133">Transmembrane helix</keyword>